<evidence type="ECO:0000259" key="1">
    <source>
        <dbReference type="Pfam" id="PF21806"/>
    </source>
</evidence>
<keyword evidence="3" id="KW-1185">Reference proteome</keyword>
<evidence type="ECO:0000313" key="2">
    <source>
        <dbReference type="EMBL" id="MFC4372996.1"/>
    </source>
</evidence>
<reference evidence="3" key="1">
    <citation type="journal article" date="2019" name="Int. J. Syst. Evol. Microbiol.">
        <title>The Global Catalogue of Microorganisms (GCM) 10K type strain sequencing project: providing services to taxonomists for standard genome sequencing and annotation.</title>
        <authorList>
            <consortium name="The Broad Institute Genomics Platform"/>
            <consortium name="The Broad Institute Genome Sequencing Center for Infectious Disease"/>
            <person name="Wu L."/>
            <person name="Ma J."/>
        </authorList>
    </citation>
    <scope>NUCLEOTIDE SEQUENCE [LARGE SCALE GENOMIC DNA]</scope>
    <source>
        <strain evidence="3">IBRC-M 10490</strain>
    </source>
</reference>
<organism evidence="2 3">
    <name type="scientific">Nocardia halotolerans</name>
    <dbReference type="NCBI Taxonomy" id="1755878"/>
    <lineage>
        <taxon>Bacteria</taxon>
        <taxon>Bacillati</taxon>
        <taxon>Actinomycetota</taxon>
        <taxon>Actinomycetes</taxon>
        <taxon>Mycobacteriales</taxon>
        <taxon>Nocardiaceae</taxon>
        <taxon>Nocardia</taxon>
    </lineage>
</organism>
<comment type="caution">
    <text evidence="2">The sequence shown here is derived from an EMBL/GenBank/DDBJ whole genome shotgun (WGS) entry which is preliminary data.</text>
</comment>
<dbReference type="Pfam" id="PF21806">
    <property type="entry name" value="DUF6879"/>
    <property type="match status" value="1"/>
</dbReference>
<dbReference type="Proteomes" id="UP001595844">
    <property type="component" value="Unassembled WGS sequence"/>
</dbReference>
<name>A0ABV8VAR3_9NOCA</name>
<protein>
    <submittedName>
        <fullName evidence="2">DUF6879 family protein</fullName>
    </submittedName>
</protein>
<dbReference type="EMBL" id="JBHSDL010000003">
    <property type="protein sequence ID" value="MFC4372996.1"/>
    <property type="molecule type" value="Genomic_DNA"/>
</dbReference>
<gene>
    <name evidence="2" type="ORF">ACFO5K_02680</name>
</gene>
<sequence length="176" mass="20300">MLLRLNDEPDLWESLFAECEHEAFHLETLDAYSVASESEPLRRFLAGEPADNTWFDPWRSLVRHTTGRGVAIRRVRVLTEPVSDYHRWILTLNLESIEAGEDIRYLPRHNAGEPPLTEDFWLLDGSRVAFHARDTATRGRGVVITEDPGLVGYCVEQRNRVWKLATPFSEYVEHIA</sequence>
<evidence type="ECO:0000313" key="3">
    <source>
        <dbReference type="Proteomes" id="UP001595844"/>
    </source>
</evidence>
<feature type="domain" description="DUF6879" evidence="1">
    <location>
        <begin position="12"/>
        <end position="172"/>
    </location>
</feature>
<proteinExistence type="predicted"/>
<dbReference type="RefSeq" id="WP_378555519.1">
    <property type="nucleotide sequence ID" value="NZ_JBHSDL010000003.1"/>
</dbReference>
<accession>A0ABV8VAR3</accession>
<dbReference type="InterPro" id="IPR049244">
    <property type="entry name" value="DUF6879"/>
</dbReference>